<dbReference type="PANTHER" id="PTHR12161">
    <property type="entry name" value="IST1 FAMILY MEMBER"/>
    <property type="match status" value="1"/>
</dbReference>
<accession>A0ABC8SA04</accession>
<gene>
    <name evidence="3" type="ORF">ILEXP_LOCUS21959</name>
</gene>
<comment type="caution">
    <text evidence="3">The sequence shown here is derived from an EMBL/GenBank/DDBJ whole genome shotgun (WGS) entry which is preliminary data.</text>
</comment>
<dbReference type="Proteomes" id="UP001642360">
    <property type="component" value="Unassembled WGS sequence"/>
</dbReference>
<dbReference type="Gene3D" id="1.20.1260.60">
    <property type="entry name" value="Vacuolar protein sorting-associated protein Ist1"/>
    <property type="match status" value="1"/>
</dbReference>
<comment type="similarity">
    <text evidence="1">Belongs to the IST1 family.</text>
</comment>
<evidence type="ECO:0000313" key="4">
    <source>
        <dbReference type="Proteomes" id="UP001642360"/>
    </source>
</evidence>
<proteinExistence type="inferred from homology"/>
<feature type="region of interest" description="Disordered" evidence="2">
    <location>
        <begin position="276"/>
        <end position="321"/>
    </location>
</feature>
<evidence type="ECO:0000313" key="3">
    <source>
        <dbReference type="EMBL" id="CAK9153670.1"/>
    </source>
</evidence>
<dbReference type="InterPro" id="IPR042277">
    <property type="entry name" value="IST1-like"/>
</dbReference>
<evidence type="ECO:0000256" key="2">
    <source>
        <dbReference type="SAM" id="MobiDB-lite"/>
    </source>
</evidence>
<dbReference type="AlphaFoldDB" id="A0ABC8SA04"/>
<dbReference type="EMBL" id="CAUOFW020002436">
    <property type="protein sequence ID" value="CAK9153670.1"/>
    <property type="molecule type" value="Genomic_DNA"/>
</dbReference>
<evidence type="ECO:0008006" key="5">
    <source>
        <dbReference type="Google" id="ProtNLM"/>
    </source>
</evidence>
<feature type="compositionally biased region" description="Basic and acidic residues" evidence="2">
    <location>
        <begin position="408"/>
        <end position="420"/>
    </location>
</feature>
<sequence length="482" mass="53586">MGKKLDALLGRTFKTSKFRATVNLAISRLAVLKHQRQARFSLARSDVVQILNLGHHERALLRVEQVIKEQNMLAVFELIEGYCVLVVDRVNLVEHEKVCPDELKEAVSSLIYAATRCGDLPELQEIRTVFTSRFGKEFVTRAVELRNNCGVSHKMIQKLSTRTPSLENRLKVLKEIASENNIVLQIEEFSSETTEVLEKSDAEQKQDQPKPDPPAHSSSPKLEDNMPIWPEESVSVDGFSNSMDTRRKYRDVADAAQAAFESAAYAAAAARAAVELSRSESHDPDDPNSPNMQQRKVAGIAMKPKLQTGEEDESRIENLNIGLPSEKVHPIHNYLSESEDAETWIGTKSGKSIQAKNEAELNRSVSSSSSDSADNAFKGTKFPSYFEDQSKPFGTGIDFDGSDDEINTVEHEELSERSGAKDYYTSHNHFPLSSQAGLEEKSGPGNPKPHFAEGSRTRAHSAQRLNAENIPISVRTRRGLGR</sequence>
<evidence type="ECO:0000256" key="1">
    <source>
        <dbReference type="ARBA" id="ARBA00005536"/>
    </source>
</evidence>
<dbReference type="PANTHER" id="PTHR12161:SF16">
    <property type="entry name" value="REGULATOR OF VPS4 ACTIVITY IN THE MVB PATHWAY PROTEIN"/>
    <property type="match status" value="1"/>
</dbReference>
<dbReference type="InterPro" id="IPR005061">
    <property type="entry name" value="Ist1"/>
</dbReference>
<organism evidence="3 4">
    <name type="scientific">Ilex paraguariensis</name>
    <name type="common">yerba mate</name>
    <dbReference type="NCBI Taxonomy" id="185542"/>
    <lineage>
        <taxon>Eukaryota</taxon>
        <taxon>Viridiplantae</taxon>
        <taxon>Streptophyta</taxon>
        <taxon>Embryophyta</taxon>
        <taxon>Tracheophyta</taxon>
        <taxon>Spermatophyta</taxon>
        <taxon>Magnoliopsida</taxon>
        <taxon>eudicotyledons</taxon>
        <taxon>Gunneridae</taxon>
        <taxon>Pentapetalae</taxon>
        <taxon>asterids</taxon>
        <taxon>campanulids</taxon>
        <taxon>Aquifoliales</taxon>
        <taxon>Aquifoliaceae</taxon>
        <taxon>Ilex</taxon>
    </lineage>
</organism>
<keyword evidence="4" id="KW-1185">Reference proteome</keyword>
<protein>
    <recommendedName>
        <fullName evidence="5">IST1-like protein</fullName>
    </recommendedName>
</protein>
<feature type="region of interest" description="Disordered" evidence="2">
    <location>
        <begin position="194"/>
        <end position="241"/>
    </location>
</feature>
<reference evidence="3 4" key="1">
    <citation type="submission" date="2024-02" db="EMBL/GenBank/DDBJ databases">
        <authorList>
            <person name="Vignale AGUSTIN F."/>
            <person name="Sosa J E."/>
            <person name="Modenutti C."/>
        </authorList>
    </citation>
    <scope>NUCLEOTIDE SEQUENCE [LARGE SCALE GENOMIC DNA]</scope>
</reference>
<feature type="compositionally biased region" description="Basic and acidic residues" evidence="2">
    <location>
        <begin position="196"/>
        <end position="210"/>
    </location>
</feature>
<name>A0ABC8SA04_9AQUA</name>
<feature type="region of interest" description="Disordered" evidence="2">
    <location>
        <begin position="339"/>
        <end position="482"/>
    </location>
</feature>
<dbReference type="FunFam" id="1.20.1260.60:FF:000002">
    <property type="entry name" value="Vacuolar protein sorting-associated protein IST1"/>
    <property type="match status" value="1"/>
</dbReference>
<dbReference type="Pfam" id="PF03398">
    <property type="entry name" value="Ist1"/>
    <property type="match status" value="1"/>
</dbReference>
<feature type="compositionally biased region" description="Polar residues" evidence="2">
    <location>
        <begin position="425"/>
        <end position="436"/>
    </location>
</feature>